<dbReference type="GO" id="GO:0003351">
    <property type="term" value="P:epithelial cilium movement involved in extracellular fluid movement"/>
    <property type="evidence" value="ECO:0007669"/>
    <property type="project" value="TreeGrafter"/>
</dbReference>
<evidence type="ECO:0000256" key="6">
    <source>
        <dbReference type="ARBA" id="ARBA00022794"/>
    </source>
</evidence>
<dbReference type="PANTHER" id="PTHR28572">
    <property type="entry name" value="COILED-COIL DOMAIN-CONTAINING PROTEIN 103"/>
    <property type="match status" value="1"/>
</dbReference>
<gene>
    <name evidence="13" type="ORF">AB205_0010480</name>
</gene>
<dbReference type="GO" id="GO:0036157">
    <property type="term" value="C:outer dynein arm"/>
    <property type="evidence" value="ECO:0007669"/>
    <property type="project" value="InterPro"/>
</dbReference>
<evidence type="ECO:0000259" key="11">
    <source>
        <dbReference type="Pfam" id="PF13877"/>
    </source>
</evidence>
<evidence type="ECO:0000313" key="14">
    <source>
        <dbReference type="Proteomes" id="UP000228934"/>
    </source>
</evidence>
<evidence type="ECO:0000256" key="5">
    <source>
        <dbReference type="ARBA" id="ARBA00022490"/>
    </source>
</evidence>
<dbReference type="AlphaFoldDB" id="A0A2G9RVT4"/>
<keyword evidence="9" id="KW-0966">Cell projection</keyword>
<accession>A0A2G9RVT4</accession>
<dbReference type="Proteomes" id="UP000228934">
    <property type="component" value="Unassembled WGS sequence"/>
</dbReference>
<keyword evidence="5" id="KW-0963">Cytoplasm</keyword>
<name>A0A2G9RVT4_AQUCT</name>
<dbReference type="OrthoDB" id="447931at2759"/>
<dbReference type="InterPro" id="IPR042422">
    <property type="entry name" value="CC103"/>
</dbReference>
<evidence type="ECO:0000256" key="9">
    <source>
        <dbReference type="ARBA" id="ARBA00023273"/>
    </source>
</evidence>
<dbReference type="InterPro" id="IPR031733">
    <property type="entry name" value="Dynein_attach_N"/>
</dbReference>
<evidence type="ECO:0000256" key="3">
    <source>
        <dbReference type="ARBA" id="ARBA00004496"/>
    </source>
</evidence>
<keyword evidence="7" id="KW-0282">Flagellum</keyword>
<evidence type="ECO:0008006" key="15">
    <source>
        <dbReference type="Google" id="ProtNLM"/>
    </source>
</evidence>
<feature type="domain" description="Dynein attachment factor N-terminal" evidence="12">
    <location>
        <begin position="7"/>
        <end position="74"/>
    </location>
</feature>
<dbReference type="GO" id="GO:0007368">
    <property type="term" value="P:determination of left/right symmetry"/>
    <property type="evidence" value="ECO:0007669"/>
    <property type="project" value="TreeGrafter"/>
</dbReference>
<comment type="subcellular location">
    <subcellularLocation>
        <location evidence="2">Cell projection</location>
        <location evidence="2">Cilium</location>
        <location evidence="2">Flagellum</location>
    </subcellularLocation>
    <subcellularLocation>
        <location evidence="3">Cytoplasm</location>
    </subcellularLocation>
</comment>
<evidence type="ECO:0000256" key="8">
    <source>
        <dbReference type="ARBA" id="ARBA00023069"/>
    </source>
</evidence>
<comment type="similarity">
    <text evidence="10">Belongs to the DNAAF19/PR46b family.</text>
</comment>
<dbReference type="GO" id="GO:0036159">
    <property type="term" value="P:inner dynein arm assembly"/>
    <property type="evidence" value="ECO:0007669"/>
    <property type="project" value="TreeGrafter"/>
</dbReference>
<evidence type="ECO:0000256" key="2">
    <source>
        <dbReference type="ARBA" id="ARBA00004230"/>
    </source>
</evidence>
<keyword evidence="14" id="KW-1185">Reference proteome</keyword>
<evidence type="ECO:0000256" key="10">
    <source>
        <dbReference type="ARBA" id="ARBA00049986"/>
    </source>
</evidence>
<organism evidence="13 14">
    <name type="scientific">Aquarana catesbeiana</name>
    <name type="common">American bullfrog</name>
    <name type="synonym">Rana catesbeiana</name>
    <dbReference type="NCBI Taxonomy" id="8400"/>
    <lineage>
        <taxon>Eukaryota</taxon>
        <taxon>Metazoa</taxon>
        <taxon>Chordata</taxon>
        <taxon>Craniata</taxon>
        <taxon>Vertebrata</taxon>
        <taxon>Euteleostomi</taxon>
        <taxon>Amphibia</taxon>
        <taxon>Batrachia</taxon>
        <taxon>Anura</taxon>
        <taxon>Neobatrachia</taxon>
        <taxon>Ranoidea</taxon>
        <taxon>Ranidae</taxon>
        <taxon>Aquarana</taxon>
    </lineage>
</organism>
<protein>
    <recommendedName>
        <fullName evidence="15">Coiled-coil domain-containing protein 103</fullName>
    </recommendedName>
</protein>
<comment type="subunit">
    <text evidence="4">Homodimer.</text>
</comment>
<keyword evidence="8" id="KW-0969">Cilium</keyword>
<evidence type="ECO:0000259" key="12">
    <source>
        <dbReference type="Pfam" id="PF15867"/>
    </source>
</evidence>
<dbReference type="Pfam" id="PF15867">
    <property type="entry name" value="Dynein_attach_N"/>
    <property type="match status" value="1"/>
</dbReference>
<dbReference type="InterPro" id="IPR025986">
    <property type="entry name" value="RPAP3-like_C"/>
</dbReference>
<keyword evidence="6" id="KW-0970">Cilium biogenesis/degradation</keyword>
<reference evidence="14" key="1">
    <citation type="journal article" date="2017" name="Nat. Commun.">
        <title>The North American bullfrog draft genome provides insight into hormonal regulation of long noncoding RNA.</title>
        <authorList>
            <person name="Hammond S.A."/>
            <person name="Warren R.L."/>
            <person name="Vandervalk B.P."/>
            <person name="Kucuk E."/>
            <person name="Khan H."/>
            <person name="Gibb E.A."/>
            <person name="Pandoh P."/>
            <person name="Kirk H."/>
            <person name="Zhao Y."/>
            <person name="Jones M."/>
            <person name="Mungall A.J."/>
            <person name="Coope R."/>
            <person name="Pleasance S."/>
            <person name="Moore R.A."/>
            <person name="Holt R.A."/>
            <person name="Round J.M."/>
            <person name="Ohora S."/>
            <person name="Walle B.V."/>
            <person name="Veldhoen N."/>
            <person name="Helbing C.C."/>
            <person name="Birol I."/>
        </authorList>
    </citation>
    <scope>NUCLEOTIDE SEQUENCE [LARGE SCALE GENOMIC DNA]</scope>
</reference>
<evidence type="ECO:0000256" key="7">
    <source>
        <dbReference type="ARBA" id="ARBA00022846"/>
    </source>
</evidence>
<dbReference type="GO" id="GO:0031514">
    <property type="term" value="C:motile cilium"/>
    <property type="evidence" value="ECO:0007669"/>
    <property type="project" value="UniProtKB-SubCell"/>
</dbReference>
<evidence type="ECO:0000256" key="1">
    <source>
        <dbReference type="ARBA" id="ARBA00004048"/>
    </source>
</evidence>
<evidence type="ECO:0000256" key="4">
    <source>
        <dbReference type="ARBA" id="ARBA00011738"/>
    </source>
</evidence>
<proteinExistence type="inferred from homology"/>
<comment type="function">
    <text evidence="1">Dynein-attachment factor required for cilia motility.</text>
</comment>
<dbReference type="GO" id="GO:0005576">
    <property type="term" value="C:extracellular region"/>
    <property type="evidence" value="ECO:0007669"/>
    <property type="project" value="GOC"/>
</dbReference>
<feature type="domain" description="RNA-polymerase II-associated protein 3-like C-terminal" evidence="11">
    <location>
        <begin position="98"/>
        <end position="184"/>
    </location>
</feature>
<dbReference type="EMBL" id="KV930727">
    <property type="protein sequence ID" value="PIO32000.1"/>
    <property type="molecule type" value="Genomic_DNA"/>
</dbReference>
<evidence type="ECO:0000313" key="13">
    <source>
        <dbReference type="EMBL" id="PIO32000.1"/>
    </source>
</evidence>
<dbReference type="PANTHER" id="PTHR28572:SF1">
    <property type="entry name" value="COILED-COIL DOMAIN-CONTAINING PROTEIN 103"/>
    <property type="match status" value="1"/>
</dbReference>
<sequence length="227" mass="26196">MNSPEVLDFSELERELANAVAADEKYRRENDAKFRAIHQKVASYEEFRDIVLASNLKPLERKDKIGGDRKQPWNPTATTSSSSREAVCTVLQESSLEPRNAFEFTREWRRIDVKKRYDFLLQIGANKLSHIFHAEVCSALLGEILQVLEGNIRRVQWQEVLDILSCLARTQRFDLNLIFLSEAEWASCRELFGKLQCIVMEEKETDGKNSAMLIHLMSVYKVTEPSI</sequence>
<dbReference type="Pfam" id="PF13877">
    <property type="entry name" value="RPAP3_C"/>
    <property type="match status" value="1"/>
</dbReference>